<comment type="caution">
    <text evidence="4">The sequence shown here is derived from an EMBL/GenBank/DDBJ whole genome shotgun (WGS) entry which is preliminary data.</text>
</comment>
<dbReference type="InterPro" id="IPR023213">
    <property type="entry name" value="CAT-like_dom_sf"/>
</dbReference>
<comment type="similarity">
    <text evidence="1">Belongs to the plant acyltransferase family.</text>
</comment>
<gene>
    <name evidence="4" type="ORF">HPP92_017967</name>
</gene>
<organism evidence="4 5">
    <name type="scientific">Vanilla planifolia</name>
    <name type="common">Vanilla</name>
    <dbReference type="NCBI Taxonomy" id="51239"/>
    <lineage>
        <taxon>Eukaryota</taxon>
        <taxon>Viridiplantae</taxon>
        <taxon>Streptophyta</taxon>
        <taxon>Embryophyta</taxon>
        <taxon>Tracheophyta</taxon>
        <taxon>Spermatophyta</taxon>
        <taxon>Magnoliopsida</taxon>
        <taxon>Liliopsida</taxon>
        <taxon>Asparagales</taxon>
        <taxon>Orchidaceae</taxon>
        <taxon>Vanilloideae</taxon>
        <taxon>Vanilleae</taxon>
        <taxon>Vanilla</taxon>
    </lineage>
</organism>
<dbReference type="Gene3D" id="3.30.559.10">
    <property type="entry name" value="Chloramphenicol acetyltransferase-like domain"/>
    <property type="match status" value="2"/>
</dbReference>
<proteinExistence type="inferred from homology"/>
<dbReference type="PANTHER" id="PTHR31642:SF138">
    <property type="entry name" value="PUTRESCINE HYDROXYCINNAMOYLTRANSFERASE 1"/>
    <property type="match status" value="1"/>
</dbReference>
<dbReference type="GO" id="GO:0016747">
    <property type="term" value="F:acyltransferase activity, transferring groups other than amino-acyl groups"/>
    <property type="evidence" value="ECO:0007669"/>
    <property type="project" value="TreeGrafter"/>
</dbReference>
<dbReference type="OrthoDB" id="671439at2759"/>
<dbReference type="PANTHER" id="PTHR31642">
    <property type="entry name" value="TRICHOTHECENE 3-O-ACETYLTRANSFERASE"/>
    <property type="match status" value="1"/>
</dbReference>
<evidence type="ECO:0000313" key="5">
    <source>
        <dbReference type="Proteomes" id="UP000639772"/>
    </source>
</evidence>
<accession>A0A835UMF0</accession>
<dbReference type="Pfam" id="PF02458">
    <property type="entry name" value="Transferase"/>
    <property type="match status" value="1"/>
</dbReference>
<keyword evidence="2" id="KW-0808">Transferase</keyword>
<keyword evidence="3" id="KW-0012">Acyltransferase</keyword>
<dbReference type="AlphaFoldDB" id="A0A835UMF0"/>
<evidence type="ECO:0000256" key="3">
    <source>
        <dbReference type="ARBA" id="ARBA00023315"/>
    </source>
</evidence>
<dbReference type="InterPro" id="IPR050317">
    <property type="entry name" value="Plant_Fungal_Acyltransferase"/>
</dbReference>
<reference evidence="4 5" key="1">
    <citation type="journal article" date="2020" name="Nat. Food">
        <title>A phased Vanilla planifolia genome enables genetic improvement of flavour and production.</title>
        <authorList>
            <person name="Hasing T."/>
            <person name="Tang H."/>
            <person name="Brym M."/>
            <person name="Khazi F."/>
            <person name="Huang T."/>
            <person name="Chambers A.H."/>
        </authorList>
    </citation>
    <scope>NUCLEOTIDE SEQUENCE [LARGE SCALE GENOMIC DNA]</scope>
    <source>
        <tissue evidence="4">Leaf</tissue>
    </source>
</reference>
<dbReference type="Proteomes" id="UP000639772">
    <property type="component" value="Chromosome 9"/>
</dbReference>
<evidence type="ECO:0000313" key="4">
    <source>
        <dbReference type="EMBL" id="KAG0468639.1"/>
    </source>
</evidence>
<dbReference type="EMBL" id="JADCNM010000009">
    <property type="protein sequence ID" value="KAG0468639.1"/>
    <property type="molecule type" value="Genomic_DNA"/>
</dbReference>
<name>A0A835UMF0_VANPL</name>
<evidence type="ECO:0000256" key="2">
    <source>
        <dbReference type="ARBA" id="ARBA00022679"/>
    </source>
</evidence>
<evidence type="ECO:0000256" key="1">
    <source>
        <dbReference type="ARBA" id="ARBA00009861"/>
    </source>
</evidence>
<protein>
    <submittedName>
        <fullName evidence="4">Uncharacterized protein</fullName>
    </submittedName>
</protein>
<sequence length="120" mass="13636">MAETDMWLISWQGLPIHEADFGWGKPVYMGRASLHFAGQVYVMPSWQGLPIHEADFGWGKPVYMGRASLHFAGQVYVMPRSPVEEGDGELLLAVAMEPENMQRFKEVFDEELRRIASAHL</sequence>